<dbReference type="OrthoDB" id="2429336at2759"/>
<feature type="compositionally biased region" description="Basic and acidic residues" evidence="1">
    <location>
        <begin position="84"/>
        <end position="94"/>
    </location>
</feature>
<evidence type="ECO:0000313" key="2">
    <source>
        <dbReference type="EMBL" id="GJJ72740.1"/>
    </source>
</evidence>
<dbReference type="AlphaFoldDB" id="A0A9P3HA29"/>
<evidence type="ECO:0000256" key="1">
    <source>
        <dbReference type="SAM" id="MobiDB-lite"/>
    </source>
</evidence>
<dbReference type="EMBL" id="BQFW01000007">
    <property type="protein sequence ID" value="GJJ72740.1"/>
    <property type="molecule type" value="Genomic_DNA"/>
</dbReference>
<evidence type="ECO:0000313" key="3">
    <source>
        <dbReference type="Proteomes" id="UP000827284"/>
    </source>
</evidence>
<protein>
    <submittedName>
        <fullName evidence="2">Uncharacterized protein</fullName>
    </submittedName>
</protein>
<sequence length="231" mass="25182">MCPNEECLYPFDQKDMFKSSVFEDRSLNSDGTPRKRHRTAPLGEATNMTKSLTTETSVPSSSSPMPSKVKARKDKFPLPKPKRSKESAVADKSEPLPTLAPPSTPTSTPTASGSPAASTESLLELLFSDTPAASKENFSDIQAISEANSPLSSDDLLPDLTFDFMPSVSWTTPVTPPNQRSSPLKKGADISTSNLENLLFDDQFEVDFGNLEGFNHLEFDADLEAILQQHL</sequence>
<gene>
    <name evidence="2" type="ORF">EMPS_05098</name>
</gene>
<feature type="compositionally biased region" description="Low complexity" evidence="1">
    <location>
        <begin position="51"/>
        <end position="67"/>
    </location>
</feature>
<dbReference type="Proteomes" id="UP000827284">
    <property type="component" value="Unassembled WGS sequence"/>
</dbReference>
<accession>A0A9P3HA29</accession>
<reference evidence="2" key="1">
    <citation type="submission" date="2021-11" db="EMBL/GenBank/DDBJ databases">
        <authorList>
            <person name="Herlambang A."/>
            <person name="Guo Y."/>
            <person name="Takashima Y."/>
            <person name="Nishizawa T."/>
        </authorList>
    </citation>
    <scope>NUCLEOTIDE SEQUENCE</scope>
    <source>
        <strain evidence="2">E1425</strain>
    </source>
</reference>
<keyword evidence="3" id="KW-1185">Reference proteome</keyword>
<feature type="compositionally biased region" description="Low complexity" evidence="1">
    <location>
        <begin position="105"/>
        <end position="118"/>
    </location>
</feature>
<organism evidence="2 3">
    <name type="scientific">Entomortierella parvispora</name>
    <dbReference type="NCBI Taxonomy" id="205924"/>
    <lineage>
        <taxon>Eukaryota</taxon>
        <taxon>Fungi</taxon>
        <taxon>Fungi incertae sedis</taxon>
        <taxon>Mucoromycota</taxon>
        <taxon>Mortierellomycotina</taxon>
        <taxon>Mortierellomycetes</taxon>
        <taxon>Mortierellales</taxon>
        <taxon>Mortierellaceae</taxon>
        <taxon>Entomortierella</taxon>
    </lineage>
</organism>
<comment type="caution">
    <text evidence="2">The sequence shown here is derived from an EMBL/GenBank/DDBJ whole genome shotgun (WGS) entry which is preliminary data.</text>
</comment>
<feature type="region of interest" description="Disordered" evidence="1">
    <location>
        <begin position="22"/>
        <end position="118"/>
    </location>
</feature>
<name>A0A9P3HA29_9FUNG</name>
<reference evidence="2" key="2">
    <citation type="journal article" date="2022" name="Microbiol. Resour. Announc.">
        <title>Whole-Genome Sequence of Entomortierella parvispora E1425, a Mucoromycotan Fungus Associated with Burkholderiaceae-Related Endosymbiotic Bacteria.</title>
        <authorList>
            <person name="Herlambang A."/>
            <person name="Guo Y."/>
            <person name="Takashima Y."/>
            <person name="Narisawa K."/>
            <person name="Ohta H."/>
            <person name="Nishizawa T."/>
        </authorList>
    </citation>
    <scope>NUCLEOTIDE SEQUENCE</scope>
    <source>
        <strain evidence="2">E1425</strain>
    </source>
</reference>
<proteinExistence type="predicted"/>